<evidence type="ECO:0000313" key="7">
    <source>
        <dbReference type="EMBL" id="OQR77975.1"/>
    </source>
</evidence>
<dbReference type="GO" id="GO:0004842">
    <property type="term" value="F:ubiquitin-protein transferase activity"/>
    <property type="evidence" value="ECO:0007669"/>
    <property type="project" value="InterPro"/>
</dbReference>
<dbReference type="AlphaFoldDB" id="A0A1V9XWU7"/>
<feature type="domain" description="RING-type" evidence="6">
    <location>
        <begin position="39"/>
        <end position="77"/>
    </location>
</feature>
<evidence type="ECO:0000256" key="2">
    <source>
        <dbReference type="ARBA" id="ARBA00022771"/>
    </source>
</evidence>
<gene>
    <name evidence="7" type="ORF">BIW11_00373</name>
</gene>
<dbReference type="InterPro" id="IPR045129">
    <property type="entry name" value="RNF123/RKP/RSPRY1"/>
</dbReference>
<evidence type="ECO:0000256" key="1">
    <source>
        <dbReference type="ARBA" id="ARBA00022723"/>
    </source>
</evidence>
<keyword evidence="3" id="KW-0862">Zinc</keyword>
<dbReference type="Gene3D" id="3.30.40.10">
    <property type="entry name" value="Zinc/RING finger domain, C3HC4 (zinc finger)"/>
    <property type="match status" value="1"/>
</dbReference>
<reference evidence="7 8" key="1">
    <citation type="journal article" date="2017" name="Gigascience">
        <title>Draft genome of the honey bee ectoparasitic mite, Tropilaelaps mercedesae, is shaped by the parasitic life history.</title>
        <authorList>
            <person name="Dong X."/>
            <person name="Armstrong S.D."/>
            <person name="Xia D."/>
            <person name="Makepeace B.L."/>
            <person name="Darby A.C."/>
            <person name="Kadowaki T."/>
        </authorList>
    </citation>
    <scope>NUCLEOTIDE SEQUENCE [LARGE SCALE GENOMIC DNA]</scope>
    <source>
        <strain evidence="7">Wuxi-XJTLU</strain>
    </source>
</reference>
<feature type="region of interest" description="Disordered" evidence="5">
    <location>
        <begin position="87"/>
        <end position="106"/>
    </location>
</feature>
<keyword evidence="1" id="KW-0479">Metal-binding</keyword>
<feature type="non-terminal residue" evidence="7">
    <location>
        <position position="1"/>
    </location>
</feature>
<sequence length="106" mass="11356">RQLIQLIKKSFTTEGGSSQPNSLGFCKQQSVDEDSDSVCTICYAAAKSAVFRPCGHESCRGCILLHLVHQRKCFYCKAPIVSVEANPPVEVPPAPPAPPAQGPMAD</sequence>
<dbReference type="SUPFAM" id="SSF57850">
    <property type="entry name" value="RING/U-box"/>
    <property type="match status" value="1"/>
</dbReference>
<dbReference type="PANTHER" id="PTHR13363:SF5">
    <property type="entry name" value="E3 UBIQUITIN-PROTEIN LIGASE RNF123"/>
    <property type="match status" value="1"/>
</dbReference>
<protein>
    <submittedName>
        <fullName evidence="7">E3 ubiquitin-protein ligase RNF123-like</fullName>
    </submittedName>
</protein>
<dbReference type="PROSITE" id="PS50089">
    <property type="entry name" value="ZF_RING_2"/>
    <property type="match status" value="1"/>
</dbReference>
<dbReference type="Proteomes" id="UP000192247">
    <property type="component" value="Unassembled WGS sequence"/>
</dbReference>
<evidence type="ECO:0000256" key="4">
    <source>
        <dbReference type="PROSITE-ProRule" id="PRU00175"/>
    </source>
</evidence>
<dbReference type="InterPro" id="IPR013083">
    <property type="entry name" value="Znf_RING/FYVE/PHD"/>
</dbReference>
<dbReference type="STRING" id="418985.A0A1V9XWU7"/>
<dbReference type="PANTHER" id="PTHR13363">
    <property type="entry name" value="RING FINGER AND SRY DOMAIN-CONTAINING"/>
    <property type="match status" value="1"/>
</dbReference>
<name>A0A1V9XWU7_9ACAR</name>
<keyword evidence="8" id="KW-1185">Reference proteome</keyword>
<dbReference type="EMBL" id="MNPL01002791">
    <property type="protein sequence ID" value="OQR77975.1"/>
    <property type="molecule type" value="Genomic_DNA"/>
</dbReference>
<feature type="compositionally biased region" description="Pro residues" evidence="5">
    <location>
        <begin position="89"/>
        <end position="106"/>
    </location>
</feature>
<dbReference type="OrthoDB" id="258495at2759"/>
<evidence type="ECO:0000256" key="3">
    <source>
        <dbReference type="ARBA" id="ARBA00022833"/>
    </source>
</evidence>
<accession>A0A1V9XWU7</accession>
<dbReference type="Pfam" id="PF13920">
    <property type="entry name" value="zf-C3HC4_3"/>
    <property type="match status" value="1"/>
</dbReference>
<dbReference type="GO" id="GO:0051603">
    <property type="term" value="P:proteolysis involved in protein catabolic process"/>
    <property type="evidence" value="ECO:0007669"/>
    <property type="project" value="TreeGrafter"/>
</dbReference>
<evidence type="ECO:0000313" key="8">
    <source>
        <dbReference type="Proteomes" id="UP000192247"/>
    </source>
</evidence>
<dbReference type="InParanoid" id="A0A1V9XWU7"/>
<organism evidence="7 8">
    <name type="scientific">Tropilaelaps mercedesae</name>
    <dbReference type="NCBI Taxonomy" id="418985"/>
    <lineage>
        <taxon>Eukaryota</taxon>
        <taxon>Metazoa</taxon>
        <taxon>Ecdysozoa</taxon>
        <taxon>Arthropoda</taxon>
        <taxon>Chelicerata</taxon>
        <taxon>Arachnida</taxon>
        <taxon>Acari</taxon>
        <taxon>Parasitiformes</taxon>
        <taxon>Mesostigmata</taxon>
        <taxon>Gamasina</taxon>
        <taxon>Dermanyssoidea</taxon>
        <taxon>Laelapidae</taxon>
        <taxon>Tropilaelaps</taxon>
    </lineage>
</organism>
<dbReference type="SMART" id="SM00184">
    <property type="entry name" value="RING"/>
    <property type="match status" value="1"/>
</dbReference>
<dbReference type="GO" id="GO:0008270">
    <property type="term" value="F:zinc ion binding"/>
    <property type="evidence" value="ECO:0007669"/>
    <property type="project" value="UniProtKB-KW"/>
</dbReference>
<dbReference type="GO" id="GO:0005737">
    <property type="term" value="C:cytoplasm"/>
    <property type="evidence" value="ECO:0007669"/>
    <property type="project" value="TreeGrafter"/>
</dbReference>
<evidence type="ECO:0000259" key="6">
    <source>
        <dbReference type="PROSITE" id="PS50089"/>
    </source>
</evidence>
<proteinExistence type="predicted"/>
<evidence type="ECO:0000256" key="5">
    <source>
        <dbReference type="SAM" id="MobiDB-lite"/>
    </source>
</evidence>
<keyword evidence="2 4" id="KW-0863">Zinc-finger</keyword>
<comment type="caution">
    <text evidence="7">The sequence shown here is derived from an EMBL/GenBank/DDBJ whole genome shotgun (WGS) entry which is preliminary data.</text>
</comment>
<dbReference type="InterPro" id="IPR001841">
    <property type="entry name" value="Znf_RING"/>
</dbReference>